<dbReference type="AlphaFoldDB" id="A0AA38SBH1"/>
<accession>A0AA38SBH1</accession>
<feature type="transmembrane region" description="Helical" evidence="1">
    <location>
        <begin position="42"/>
        <end position="62"/>
    </location>
</feature>
<comment type="caution">
    <text evidence="2">The sequence shown here is derived from an EMBL/GenBank/DDBJ whole genome shotgun (WGS) entry which is preliminary data.</text>
</comment>
<feature type="transmembrane region" description="Helical" evidence="1">
    <location>
        <begin position="74"/>
        <end position="95"/>
    </location>
</feature>
<dbReference type="Proteomes" id="UP001174691">
    <property type="component" value="Unassembled WGS sequence"/>
</dbReference>
<dbReference type="EMBL" id="JANBVN010000019">
    <property type="protein sequence ID" value="KAJ9161740.1"/>
    <property type="molecule type" value="Genomic_DNA"/>
</dbReference>
<feature type="transmembrane region" description="Helical" evidence="1">
    <location>
        <begin position="184"/>
        <end position="203"/>
    </location>
</feature>
<evidence type="ECO:0000256" key="1">
    <source>
        <dbReference type="SAM" id="Phobius"/>
    </source>
</evidence>
<keyword evidence="3" id="KW-1185">Reference proteome</keyword>
<gene>
    <name evidence="2" type="ORF">NKR19_g1983</name>
</gene>
<evidence type="ECO:0000313" key="2">
    <source>
        <dbReference type="EMBL" id="KAJ9161740.1"/>
    </source>
</evidence>
<name>A0AA38SBH1_9PEZI</name>
<dbReference type="PANTHER" id="PTHR12242">
    <property type="entry name" value="OS02G0130600 PROTEIN-RELATED"/>
    <property type="match status" value="1"/>
</dbReference>
<dbReference type="PANTHER" id="PTHR12242:SF1">
    <property type="entry name" value="MYND-TYPE DOMAIN-CONTAINING PROTEIN"/>
    <property type="match status" value="1"/>
</dbReference>
<sequence length="295" mass="33293">MSNARTPLLAGFQELPPPTRYLPIFLRACHSPWTFIPQTSLIWVRGIIVAYLTILVPALLNLTTSREHPWSTAFDFSVLSYSLLWLYHAIVFTWANTHCRWAEIDEDDDSWGARLLRAMSPPVQRPGDRKRFWYSLFYTTTQVFTLISALVYWAVLVPRGYGYALGSTSPLVGAAIFLDKKWLRTLWVLNIWGVTVLVVFLEVMFLNNVKRQVPVLGHVVGLMALLAVYLGWAAIGEQVTGHAPYFFLDPDVVSNRLRIALHSVAFTALGPLVFGLLYGLIGLREKATRRKAASA</sequence>
<feature type="transmembrane region" description="Helical" evidence="1">
    <location>
        <begin position="259"/>
        <end position="281"/>
    </location>
</feature>
<feature type="transmembrane region" description="Helical" evidence="1">
    <location>
        <begin position="215"/>
        <end position="235"/>
    </location>
</feature>
<organism evidence="2 3">
    <name type="scientific">Coniochaeta hoffmannii</name>
    <dbReference type="NCBI Taxonomy" id="91930"/>
    <lineage>
        <taxon>Eukaryota</taxon>
        <taxon>Fungi</taxon>
        <taxon>Dikarya</taxon>
        <taxon>Ascomycota</taxon>
        <taxon>Pezizomycotina</taxon>
        <taxon>Sordariomycetes</taxon>
        <taxon>Sordariomycetidae</taxon>
        <taxon>Coniochaetales</taxon>
        <taxon>Coniochaetaceae</taxon>
        <taxon>Coniochaeta</taxon>
    </lineage>
</organism>
<evidence type="ECO:0000313" key="3">
    <source>
        <dbReference type="Proteomes" id="UP001174691"/>
    </source>
</evidence>
<reference evidence="2" key="1">
    <citation type="submission" date="2022-07" db="EMBL/GenBank/DDBJ databases">
        <title>Fungi with potential for degradation of polypropylene.</title>
        <authorList>
            <person name="Gostincar C."/>
        </authorList>
    </citation>
    <scope>NUCLEOTIDE SEQUENCE</scope>
    <source>
        <strain evidence="2">EXF-13287</strain>
    </source>
</reference>
<keyword evidence="1" id="KW-0812">Transmembrane</keyword>
<dbReference type="GO" id="GO:0016020">
    <property type="term" value="C:membrane"/>
    <property type="evidence" value="ECO:0007669"/>
    <property type="project" value="TreeGrafter"/>
</dbReference>
<keyword evidence="1" id="KW-1133">Transmembrane helix</keyword>
<feature type="transmembrane region" description="Helical" evidence="1">
    <location>
        <begin position="132"/>
        <end position="153"/>
    </location>
</feature>
<keyword evidence="1" id="KW-0472">Membrane</keyword>
<protein>
    <submittedName>
        <fullName evidence="2">Uncharacterized protein</fullName>
    </submittedName>
</protein>
<proteinExistence type="predicted"/>